<proteinExistence type="predicted"/>
<dbReference type="AlphaFoldDB" id="A0A0E9SKL4"/>
<sequence length="58" mass="6486">MSTLKKKNSKSIQGRYTNIFPPKDHMALSGKIILGGHHFSGEKMGVLYFKLSSLVCIF</sequence>
<name>A0A0E9SKL4_ANGAN</name>
<reference evidence="1" key="2">
    <citation type="journal article" date="2015" name="Fish Shellfish Immunol.">
        <title>Early steps in the European eel (Anguilla anguilla)-Vibrio vulnificus interaction in the gills: Role of the RtxA13 toxin.</title>
        <authorList>
            <person name="Callol A."/>
            <person name="Pajuelo D."/>
            <person name="Ebbesson L."/>
            <person name="Teles M."/>
            <person name="MacKenzie S."/>
            <person name="Amaro C."/>
        </authorList>
    </citation>
    <scope>NUCLEOTIDE SEQUENCE</scope>
</reference>
<reference evidence="1" key="1">
    <citation type="submission" date="2014-11" db="EMBL/GenBank/DDBJ databases">
        <authorList>
            <person name="Amaro Gonzalez C."/>
        </authorList>
    </citation>
    <scope>NUCLEOTIDE SEQUENCE</scope>
</reference>
<protein>
    <submittedName>
        <fullName evidence="1">Uncharacterized protein</fullName>
    </submittedName>
</protein>
<evidence type="ECO:0000313" key="1">
    <source>
        <dbReference type="EMBL" id="JAH41053.1"/>
    </source>
</evidence>
<organism evidence="1">
    <name type="scientific">Anguilla anguilla</name>
    <name type="common">European freshwater eel</name>
    <name type="synonym">Muraena anguilla</name>
    <dbReference type="NCBI Taxonomy" id="7936"/>
    <lineage>
        <taxon>Eukaryota</taxon>
        <taxon>Metazoa</taxon>
        <taxon>Chordata</taxon>
        <taxon>Craniata</taxon>
        <taxon>Vertebrata</taxon>
        <taxon>Euteleostomi</taxon>
        <taxon>Actinopterygii</taxon>
        <taxon>Neopterygii</taxon>
        <taxon>Teleostei</taxon>
        <taxon>Anguilliformes</taxon>
        <taxon>Anguillidae</taxon>
        <taxon>Anguilla</taxon>
    </lineage>
</organism>
<dbReference type="EMBL" id="GBXM01067524">
    <property type="protein sequence ID" value="JAH41053.1"/>
    <property type="molecule type" value="Transcribed_RNA"/>
</dbReference>
<accession>A0A0E9SKL4</accession>